<organism evidence="2 3">
    <name type="scientific">Dyella japonica</name>
    <dbReference type="NCBI Taxonomy" id="231455"/>
    <lineage>
        <taxon>Bacteria</taxon>
        <taxon>Pseudomonadati</taxon>
        <taxon>Pseudomonadota</taxon>
        <taxon>Gammaproteobacteria</taxon>
        <taxon>Lysobacterales</taxon>
        <taxon>Rhodanobacteraceae</taxon>
        <taxon>Dyella</taxon>
    </lineage>
</organism>
<comment type="similarity">
    <text evidence="1">Belongs to the transferase hexapeptide repeat family.</text>
</comment>
<dbReference type="EMBL" id="JBEPMU010000003">
    <property type="protein sequence ID" value="MET3652557.1"/>
    <property type="molecule type" value="Genomic_DNA"/>
</dbReference>
<reference evidence="2 3" key="1">
    <citation type="submission" date="2024-06" db="EMBL/GenBank/DDBJ databases">
        <title>Sorghum-associated microbial communities from plants grown in Nebraska, USA.</title>
        <authorList>
            <person name="Schachtman D."/>
        </authorList>
    </citation>
    <scope>NUCLEOTIDE SEQUENCE [LARGE SCALE GENOMIC DNA]</scope>
    <source>
        <strain evidence="2 3">1073</strain>
    </source>
</reference>
<dbReference type="Gene3D" id="2.160.10.10">
    <property type="entry name" value="Hexapeptide repeat proteins"/>
    <property type="match status" value="1"/>
</dbReference>
<comment type="caution">
    <text evidence="2">The sequence shown here is derived from an EMBL/GenBank/DDBJ whole genome shotgun (WGS) entry which is preliminary data.</text>
</comment>
<gene>
    <name evidence="2" type="ORF">ABIC75_002289</name>
</gene>
<evidence type="ECO:0000256" key="1">
    <source>
        <dbReference type="ARBA" id="ARBA00007274"/>
    </source>
</evidence>
<dbReference type="InterPro" id="IPR050179">
    <property type="entry name" value="Trans_hexapeptide_repeat"/>
</dbReference>
<protein>
    <submittedName>
        <fullName evidence="2">Acetyltransferase-like isoleucine patch superfamily enzyme</fullName>
    </submittedName>
</protein>
<sequence>MIYPGTVITTNTAVGPYAQINAGCTVSHDVHLGEFSTLSPGVHVAGHVCIGRDVFVGTGANIINGRPDNLLSIGDGAIIAAGACVINSVEPGAMMAGVPATRKR</sequence>
<evidence type="ECO:0000313" key="3">
    <source>
        <dbReference type="Proteomes" id="UP001549184"/>
    </source>
</evidence>
<accession>A0ABV2JUP0</accession>
<dbReference type="InterPro" id="IPR011004">
    <property type="entry name" value="Trimer_LpxA-like_sf"/>
</dbReference>
<dbReference type="PANTHER" id="PTHR43300">
    <property type="entry name" value="ACETYLTRANSFERASE"/>
    <property type="match status" value="1"/>
</dbReference>
<proteinExistence type="inferred from homology"/>
<keyword evidence="3" id="KW-1185">Reference proteome</keyword>
<dbReference type="PANTHER" id="PTHR43300:SF7">
    <property type="entry name" value="UDP-N-ACETYLBACILLOSAMINE N-ACETYLTRANSFERASE"/>
    <property type="match status" value="1"/>
</dbReference>
<evidence type="ECO:0000313" key="2">
    <source>
        <dbReference type="EMBL" id="MET3652557.1"/>
    </source>
</evidence>
<dbReference type="Proteomes" id="UP001549184">
    <property type="component" value="Unassembled WGS sequence"/>
</dbReference>
<name>A0ABV2JUP0_9GAMM</name>
<dbReference type="SUPFAM" id="SSF51161">
    <property type="entry name" value="Trimeric LpxA-like enzymes"/>
    <property type="match status" value="1"/>
</dbReference>